<dbReference type="PaxDb" id="4097-A0A1S3X9Z0"/>
<protein>
    <submittedName>
        <fullName evidence="1">Uncharacterized protein</fullName>
    </submittedName>
</protein>
<dbReference type="OrthoDB" id="1746852at2759"/>
<dbReference type="SUPFAM" id="SSF56672">
    <property type="entry name" value="DNA/RNA polymerases"/>
    <property type="match status" value="1"/>
</dbReference>
<dbReference type="AlphaFoldDB" id="A0A1S3X9Z0"/>
<gene>
    <name evidence="1" type="primary">LOC107762713</name>
</gene>
<accession>A0A1S3X9Z0</accession>
<organism evidence="1">
    <name type="scientific">Nicotiana tabacum</name>
    <name type="common">Common tobacco</name>
    <dbReference type="NCBI Taxonomy" id="4097"/>
    <lineage>
        <taxon>Eukaryota</taxon>
        <taxon>Viridiplantae</taxon>
        <taxon>Streptophyta</taxon>
        <taxon>Embryophyta</taxon>
        <taxon>Tracheophyta</taxon>
        <taxon>Spermatophyta</taxon>
        <taxon>Magnoliopsida</taxon>
        <taxon>eudicotyledons</taxon>
        <taxon>Gunneridae</taxon>
        <taxon>Pentapetalae</taxon>
        <taxon>asterids</taxon>
        <taxon>lamiids</taxon>
        <taxon>Solanales</taxon>
        <taxon>Solanaceae</taxon>
        <taxon>Nicotianoideae</taxon>
        <taxon>Nicotianeae</taxon>
        <taxon>Nicotiana</taxon>
    </lineage>
</organism>
<dbReference type="PANTHER" id="PTHR33240">
    <property type="entry name" value="OS08G0508500 PROTEIN"/>
    <property type="match status" value="1"/>
</dbReference>
<proteinExistence type="predicted"/>
<evidence type="ECO:0000313" key="1">
    <source>
        <dbReference type="RefSeq" id="XP_016436578.1"/>
    </source>
</evidence>
<name>A0A1S3X9Z0_TOBAC</name>
<dbReference type="InterPro" id="IPR043502">
    <property type="entry name" value="DNA/RNA_pol_sf"/>
</dbReference>
<dbReference type="PANTHER" id="PTHR33240:SF8">
    <property type="entry name" value="OS03G0439900 PROTEIN"/>
    <property type="match status" value="1"/>
</dbReference>
<reference evidence="1" key="1">
    <citation type="submission" date="2025-08" db="UniProtKB">
        <authorList>
            <consortium name="RefSeq"/>
        </authorList>
    </citation>
    <scope>IDENTIFICATION</scope>
</reference>
<dbReference type="RefSeq" id="XP_016436578.1">
    <property type="nucleotide sequence ID" value="XM_016581092.1"/>
</dbReference>
<dbReference type="Gene3D" id="3.10.10.10">
    <property type="entry name" value="HIV Type 1 Reverse Transcriptase, subunit A, domain 1"/>
    <property type="match status" value="1"/>
</dbReference>
<feature type="non-terminal residue" evidence="1">
    <location>
        <position position="197"/>
    </location>
</feature>
<dbReference type="KEGG" id="nta:107762713"/>
<sequence length="197" mass="22314">MKLEDKIVPRCITLTGYNNAVEQTSGEITLPVLAGGVTLEITFHIMDQDTTYNAIIWRPRDKEKEAYQPTWSRLVGDDIKDVIRDPDVDGAAGPTIEDLDLVQLDVNDYNKKAYIGCKLTSHAAMPGIPKDIATHTLSVDPLYPPVRQVRRKFNPAINNAVREKVEKLLENGSIRESKYPQWVANIVMVKKKNDKWR</sequence>